<dbReference type="EMBL" id="LNIX01000027">
    <property type="protein sequence ID" value="OXA42076.1"/>
    <property type="molecule type" value="Genomic_DNA"/>
</dbReference>
<comment type="caution">
    <text evidence="3">The sequence shown here is derived from an EMBL/GenBank/DDBJ whole genome shotgun (WGS) entry which is preliminary data.</text>
</comment>
<feature type="transmembrane region" description="Helical" evidence="2">
    <location>
        <begin position="221"/>
        <end position="240"/>
    </location>
</feature>
<feature type="transmembrane region" description="Helical" evidence="2">
    <location>
        <begin position="97"/>
        <end position="117"/>
    </location>
</feature>
<feature type="region of interest" description="Disordered" evidence="1">
    <location>
        <begin position="364"/>
        <end position="397"/>
    </location>
</feature>
<feature type="transmembrane region" description="Helical" evidence="2">
    <location>
        <begin position="180"/>
        <end position="201"/>
    </location>
</feature>
<keyword evidence="2" id="KW-0472">Membrane</keyword>
<keyword evidence="2" id="KW-0812">Transmembrane</keyword>
<reference evidence="3 4" key="1">
    <citation type="submission" date="2015-12" db="EMBL/GenBank/DDBJ databases">
        <title>The genome of Folsomia candida.</title>
        <authorList>
            <person name="Faddeeva A."/>
            <person name="Derks M.F."/>
            <person name="Anvar Y."/>
            <person name="Smit S."/>
            <person name="Van Straalen N."/>
            <person name="Roelofs D."/>
        </authorList>
    </citation>
    <scope>NUCLEOTIDE SEQUENCE [LARGE SCALE GENOMIC DNA]</scope>
    <source>
        <strain evidence="3 4">VU population</strain>
        <tissue evidence="3">Whole body</tissue>
    </source>
</reference>
<name>A0A226DCV0_FOLCA</name>
<gene>
    <name evidence="3" type="ORF">Fcan01_23183</name>
</gene>
<evidence type="ECO:0000256" key="1">
    <source>
        <dbReference type="SAM" id="MobiDB-lite"/>
    </source>
</evidence>
<feature type="transmembrane region" description="Helical" evidence="2">
    <location>
        <begin position="267"/>
        <end position="291"/>
    </location>
</feature>
<proteinExistence type="predicted"/>
<accession>A0A226DCV0</accession>
<dbReference type="AlphaFoldDB" id="A0A226DCV0"/>
<evidence type="ECO:0000256" key="2">
    <source>
        <dbReference type="SAM" id="Phobius"/>
    </source>
</evidence>
<evidence type="ECO:0000313" key="3">
    <source>
        <dbReference type="EMBL" id="OXA42076.1"/>
    </source>
</evidence>
<keyword evidence="2" id="KW-1133">Transmembrane helix</keyword>
<organism evidence="3 4">
    <name type="scientific">Folsomia candida</name>
    <name type="common">Springtail</name>
    <dbReference type="NCBI Taxonomy" id="158441"/>
    <lineage>
        <taxon>Eukaryota</taxon>
        <taxon>Metazoa</taxon>
        <taxon>Ecdysozoa</taxon>
        <taxon>Arthropoda</taxon>
        <taxon>Hexapoda</taxon>
        <taxon>Collembola</taxon>
        <taxon>Entomobryomorpha</taxon>
        <taxon>Isotomoidea</taxon>
        <taxon>Isotomidae</taxon>
        <taxon>Proisotominae</taxon>
        <taxon>Folsomia</taxon>
    </lineage>
</organism>
<feature type="compositionally biased region" description="Acidic residues" evidence="1">
    <location>
        <begin position="378"/>
        <end position="390"/>
    </location>
</feature>
<keyword evidence="4" id="KW-1185">Reference proteome</keyword>
<evidence type="ECO:0000313" key="4">
    <source>
        <dbReference type="Proteomes" id="UP000198287"/>
    </source>
</evidence>
<feature type="transmembrane region" description="Helical" evidence="2">
    <location>
        <begin position="123"/>
        <end position="144"/>
    </location>
</feature>
<dbReference type="Proteomes" id="UP000198287">
    <property type="component" value="Unassembled WGS sequence"/>
</dbReference>
<sequence>MGRRRLFQLSARYKRRLVKTPSEIFEENFDSDLVQAERENIYSEQVFEEDLEEIEVGNAVAAHPRTPNYPDEGTVDEEIQKSLKKVADRVGKRMRCINILIANWSLLTILASLLSMFDVGEGSRFITSCTSFMCPLLSFLRTWFTNMYPLEVMSLVAEACRQLGPRFDADGSHLTVRRILTCWFLAGLGAVQAGLETEYAMGKCVKVALVGSEVLGGVVEIWRGVVFHVGVGGWMVVLMYKNRGKFVFLRKVTGNWKLSSRLKRIRFLFIYTIIFVIFWIPFGIALCWYQMNEVGPVVLEMKENAPLANLAKTGFTLYMAYTPMVIYWAGDIRLEEKFWAKFSMQKASQGKEVDDDGEEMSGISMVTIRRSEDSSQGESDEEEEEEDEIGVDYGKMPEPKIDVWRPLTMEEKWPCPHCRHLAELSGTEFLV</sequence>
<protein>
    <submittedName>
        <fullName evidence="3">Uncharacterized protein</fullName>
    </submittedName>
</protein>